<dbReference type="SUPFAM" id="SSF56801">
    <property type="entry name" value="Acetyl-CoA synthetase-like"/>
    <property type="match status" value="1"/>
</dbReference>
<proteinExistence type="inferred from homology"/>
<accession>Q1MX62</accession>
<dbReference type="GO" id="GO:0016874">
    <property type="term" value="F:ligase activity"/>
    <property type="evidence" value="ECO:0007669"/>
    <property type="project" value="UniProtKB-KW"/>
</dbReference>
<dbReference type="CDD" id="cd05931">
    <property type="entry name" value="FAAL"/>
    <property type="match status" value="1"/>
</dbReference>
<dbReference type="GO" id="GO:0070566">
    <property type="term" value="F:adenylyltransferase activity"/>
    <property type="evidence" value="ECO:0007669"/>
    <property type="project" value="TreeGrafter"/>
</dbReference>
<gene>
    <name evidence="5" type="primary">tmn20</name>
</gene>
<organism evidence="5">
    <name type="scientific">Streptomyces sp. NRRL 11266</name>
    <dbReference type="NCBI Taxonomy" id="299254"/>
    <lineage>
        <taxon>Bacteria</taxon>
        <taxon>Bacillati</taxon>
        <taxon>Actinomycetota</taxon>
        <taxon>Actinomycetes</taxon>
        <taxon>Kitasatosporales</taxon>
        <taxon>Streptomycetaceae</taxon>
        <taxon>Streptomyces</taxon>
    </lineage>
</organism>
<dbReference type="InterPro" id="IPR020845">
    <property type="entry name" value="AMP-binding_CS"/>
</dbReference>
<dbReference type="GO" id="GO:0005886">
    <property type="term" value="C:plasma membrane"/>
    <property type="evidence" value="ECO:0007669"/>
    <property type="project" value="TreeGrafter"/>
</dbReference>
<dbReference type="InterPro" id="IPR045851">
    <property type="entry name" value="AMP-bd_C_sf"/>
</dbReference>
<dbReference type="Gene3D" id="3.40.50.12780">
    <property type="entry name" value="N-terminal domain of ligase-like"/>
    <property type="match status" value="1"/>
</dbReference>
<reference evidence="5" key="1">
    <citation type="submission" date="2004-10" db="EMBL/GenBank/DDBJ databases">
        <title>Tetronomycin biosynthetic gene cluster in Streptomyces sp.nov.</title>
        <authorList>
            <person name="Demydchuk Y.A."/>
            <person name="Leadlay P.F."/>
        </authorList>
    </citation>
    <scope>NUCLEOTIDE SEQUENCE</scope>
    <source>
        <strain evidence="5">NRRL 11266</strain>
    </source>
</reference>
<keyword evidence="2" id="KW-0436">Ligase</keyword>
<dbReference type="PANTHER" id="PTHR22754">
    <property type="entry name" value="DISCO-INTERACTING PROTEIN 2 DIP2 -RELATED"/>
    <property type="match status" value="1"/>
</dbReference>
<dbReference type="InterPro" id="IPR000873">
    <property type="entry name" value="AMP-dep_synth/lig_dom"/>
</dbReference>
<comment type="similarity">
    <text evidence="1">Belongs to the ATP-dependent AMP-binding enzyme family.</text>
</comment>
<dbReference type="GO" id="GO:0016746">
    <property type="term" value="F:acyltransferase activity"/>
    <property type="evidence" value="ECO:0007669"/>
    <property type="project" value="UniProtKB-KW"/>
</dbReference>
<dbReference type="Pfam" id="PF00501">
    <property type="entry name" value="AMP-binding"/>
    <property type="match status" value="1"/>
</dbReference>
<dbReference type="AlphaFoldDB" id="Q1MX62"/>
<name>Q1MX62_9ACTN</name>
<dbReference type="EMBL" id="AB193609">
    <property type="protein sequence ID" value="BAE93741.1"/>
    <property type="molecule type" value="Genomic_DNA"/>
</dbReference>
<protein>
    <submittedName>
        <fullName evidence="5">Putative acyltransferase family protein</fullName>
    </submittedName>
</protein>
<evidence type="ECO:0000259" key="4">
    <source>
        <dbReference type="Pfam" id="PF00501"/>
    </source>
</evidence>
<dbReference type="InterPro" id="IPR040097">
    <property type="entry name" value="FAAL/FAAC"/>
</dbReference>
<dbReference type="GO" id="GO:0006633">
    <property type="term" value="P:fatty acid biosynthetic process"/>
    <property type="evidence" value="ECO:0007669"/>
    <property type="project" value="TreeGrafter"/>
</dbReference>
<dbReference type="PROSITE" id="PS00455">
    <property type="entry name" value="AMP_BINDING"/>
    <property type="match status" value="1"/>
</dbReference>
<feature type="domain" description="AMP-dependent synthetase/ligase" evidence="4">
    <location>
        <begin position="44"/>
        <end position="432"/>
    </location>
</feature>
<evidence type="ECO:0000256" key="2">
    <source>
        <dbReference type="ARBA" id="ARBA00022598"/>
    </source>
</evidence>
<evidence type="ECO:0000256" key="1">
    <source>
        <dbReference type="ARBA" id="ARBA00006432"/>
    </source>
</evidence>
<dbReference type="InterPro" id="IPR042099">
    <property type="entry name" value="ANL_N_sf"/>
</dbReference>
<feature type="region of interest" description="Disordered" evidence="3">
    <location>
        <begin position="1"/>
        <end position="26"/>
    </location>
</feature>
<dbReference type="Gene3D" id="3.30.300.30">
    <property type="match status" value="1"/>
</dbReference>
<keyword evidence="5" id="KW-0808">Transferase</keyword>
<evidence type="ECO:0000256" key="3">
    <source>
        <dbReference type="SAM" id="MobiDB-lite"/>
    </source>
</evidence>
<keyword evidence="5" id="KW-0012">Acyltransferase</keyword>
<dbReference type="PANTHER" id="PTHR22754:SF32">
    <property type="entry name" value="DISCO-INTERACTING PROTEIN 2"/>
    <property type="match status" value="1"/>
</dbReference>
<evidence type="ECO:0000313" key="5">
    <source>
        <dbReference type="EMBL" id="BAE93741.1"/>
    </source>
</evidence>
<sequence>MTIAVSTEEIHGDRAGFQPETDPAPVAMTPAATIGAALLDLADSDPDRPLAYVEGSGDPVRLTAAELAERAGAAATTLAEHGVRRGDRVGVCMDTSADAYATLHGCFLLGAIPFVSEPPLATMRRQRWADRLRLLISRAEPRAVVVAPEFLDAVTEPCKEAGVAIVEPPFEGGLDLATAQAKPDDIALLQFTSGTTGDSRGVTLTHESIFANATAIGERAYRAGDLIVSWLPMHHDMGLIGLNLAPLLHGLPVASMPPLSFAVRPERWLWAMHRYRGTFTSAPNFAYRMCASNIPDAKLAGLDLSAWRVAGNGAEVVQANTLRLFAERMAAYGYRERSMMPCYGMAEITLAATMCEPGEPLTTLTVSRDRLAADGEVVEAEAGAADAQELVSSGTALTGMDLRVVDDEGADLPDRRQGTILLRTDSMMSGYYRQPEETAKVLADDGWLNTGDQGFTDAGQTYVTGRIKDVVIIAGSNYHPYAFESAAASVEGLRANSIAAVGCPDEERSTEALVLVVESKSHADADAVAQIREGVIQAVSAETGLRPDRVEVVPRGTLPKTPSGKLQRRHVVDALVDGTLPTSH</sequence>